<feature type="domain" description="Yeast cell wall synthesis Kre9/Knh1-like N-terminal" evidence="3">
    <location>
        <begin position="29"/>
        <end position="122"/>
    </location>
</feature>
<dbReference type="PANTHER" id="PTHR40633:SF1">
    <property type="entry name" value="GPI ANCHORED SERINE-THREONINE RICH PROTEIN (AFU_ORTHOLOGUE AFUA_1G03630)"/>
    <property type="match status" value="1"/>
</dbReference>
<keyword evidence="5" id="KW-1185">Reference proteome</keyword>
<evidence type="ECO:0000256" key="2">
    <source>
        <dbReference type="SAM" id="SignalP"/>
    </source>
</evidence>
<dbReference type="InterPro" id="IPR018466">
    <property type="entry name" value="Kre9/Knh1-like_N"/>
</dbReference>
<dbReference type="Proteomes" id="UP000236621">
    <property type="component" value="Unassembled WGS sequence"/>
</dbReference>
<protein>
    <recommendedName>
        <fullName evidence="3">Yeast cell wall synthesis Kre9/Knh1-like N-terminal domain-containing protein</fullName>
    </recommendedName>
</protein>
<evidence type="ECO:0000256" key="1">
    <source>
        <dbReference type="ARBA" id="ARBA00022729"/>
    </source>
</evidence>
<sequence>MRFGLSATALLAMAASAFAQTADFDPIFTPKANEVIPAGSTYVVTWEAPAKYAADTVSIHLIGGDSQDKQVPLLDIAAGVKNSALSYSWQVDASLGAAKIYGLVFKLESNPAIFQYSNPFQIKGSGSKQAGAPTVTLTTSTGIKTVTLSSTTVPLTTAISYTNTSTLSSNSTTLAPKPSSSLVLVTSTTLLPPTTTAPAPVPTKSAGAGPVVSAGPLSVLGGLFIALLAL</sequence>
<dbReference type="Pfam" id="PF10342">
    <property type="entry name" value="Kre9_KNH"/>
    <property type="match status" value="1"/>
</dbReference>
<comment type="caution">
    <text evidence="4">The sequence shown here is derived from an EMBL/GenBank/DDBJ whole genome shotgun (WGS) entry which is preliminary data.</text>
</comment>
<feature type="chain" id="PRO_5014401147" description="Yeast cell wall synthesis Kre9/Knh1-like N-terminal domain-containing protein" evidence="2">
    <location>
        <begin position="20"/>
        <end position="230"/>
    </location>
</feature>
<name>A0A2K3QDV0_9HYPO</name>
<feature type="signal peptide" evidence="2">
    <location>
        <begin position="1"/>
        <end position="19"/>
    </location>
</feature>
<proteinExistence type="predicted"/>
<accession>A0A2K3QDV0</accession>
<organism evidence="4 5">
    <name type="scientific">Tolypocladium capitatum</name>
    <dbReference type="NCBI Taxonomy" id="45235"/>
    <lineage>
        <taxon>Eukaryota</taxon>
        <taxon>Fungi</taxon>
        <taxon>Dikarya</taxon>
        <taxon>Ascomycota</taxon>
        <taxon>Pezizomycotina</taxon>
        <taxon>Sordariomycetes</taxon>
        <taxon>Hypocreomycetidae</taxon>
        <taxon>Hypocreales</taxon>
        <taxon>Ophiocordycipitaceae</taxon>
        <taxon>Tolypocladium</taxon>
    </lineage>
</organism>
<dbReference type="OrthoDB" id="2260257at2759"/>
<reference evidence="4 5" key="1">
    <citation type="submission" date="2017-08" db="EMBL/GenBank/DDBJ databases">
        <title>Harnessing the power of phylogenomics to disentangle the directionality and signatures of interkingdom host jumping in the parasitic fungal genus Tolypocladium.</title>
        <authorList>
            <person name="Quandt C.A."/>
            <person name="Patterson W."/>
            <person name="Spatafora J.W."/>
        </authorList>
    </citation>
    <scope>NUCLEOTIDE SEQUENCE [LARGE SCALE GENOMIC DNA]</scope>
    <source>
        <strain evidence="4 5">CBS 113982</strain>
    </source>
</reference>
<dbReference type="AlphaFoldDB" id="A0A2K3QDV0"/>
<dbReference type="InterPro" id="IPR052982">
    <property type="entry name" value="SRP1/TIP1-like"/>
</dbReference>
<dbReference type="STRING" id="45235.A0A2K3QDV0"/>
<keyword evidence="1 2" id="KW-0732">Signal</keyword>
<gene>
    <name evidence="4" type="ORF">TCAP_04361</name>
</gene>
<evidence type="ECO:0000313" key="5">
    <source>
        <dbReference type="Proteomes" id="UP000236621"/>
    </source>
</evidence>
<dbReference type="EMBL" id="NRSZ01000687">
    <property type="protein sequence ID" value="PNY25702.1"/>
    <property type="molecule type" value="Genomic_DNA"/>
</dbReference>
<evidence type="ECO:0000313" key="4">
    <source>
        <dbReference type="EMBL" id="PNY25702.1"/>
    </source>
</evidence>
<evidence type="ECO:0000259" key="3">
    <source>
        <dbReference type="Pfam" id="PF10342"/>
    </source>
</evidence>
<dbReference type="PANTHER" id="PTHR40633">
    <property type="entry name" value="MATRIX PROTEIN, PUTATIVE (AFU_ORTHOLOGUE AFUA_8G05410)-RELATED"/>
    <property type="match status" value="1"/>
</dbReference>